<evidence type="ECO:0000256" key="3">
    <source>
        <dbReference type="PIRSR" id="PIRSR600407-2"/>
    </source>
</evidence>
<evidence type="ECO:0000256" key="2">
    <source>
        <dbReference type="ARBA" id="ARBA00022801"/>
    </source>
</evidence>
<dbReference type="InterPro" id="IPR000407">
    <property type="entry name" value="GDA1_CD39_NTPase"/>
</dbReference>
<dbReference type="PANTHER" id="PTHR11782">
    <property type="entry name" value="ADENOSINE/GUANOSINE DIPHOSPHATASE"/>
    <property type="match status" value="1"/>
</dbReference>
<reference evidence="4 5" key="1">
    <citation type="submission" date="2018-11" db="EMBL/GenBank/DDBJ databases">
        <authorList>
            <consortium name="Pathogen Informatics"/>
        </authorList>
    </citation>
    <scope>NUCLEOTIDE SEQUENCE [LARGE SCALE GENOMIC DNA]</scope>
</reference>
<dbReference type="GO" id="GO:0009134">
    <property type="term" value="P:nucleoside diphosphate catabolic process"/>
    <property type="evidence" value="ECO:0007669"/>
    <property type="project" value="TreeGrafter"/>
</dbReference>
<evidence type="ECO:0000256" key="1">
    <source>
        <dbReference type="ARBA" id="ARBA00009283"/>
    </source>
</evidence>
<evidence type="ECO:0000313" key="5">
    <source>
        <dbReference type="Proteomes" id="UP000281553"/>
    </source>
</evidence>
<protein>
    <submittedName>
        <fullName evidence="4">Uncharacterized protein</fullName>
    </submittedName>
</protein>
<keyword evidence="3" id="KW-0067">ATP-binding</keyword>
<dbReference type="Gene3D" id="3.30.420.540">
    <property type="match status" value="1"/>
</dbReference>
<dbReference type="OrthoDB" id="6372431at2759"/>
<keyword evidence="3" id="KW-0547">Nucleotide-binding</keyword>
<dbReference type="Pfam" id="PF01150">
    <property type="entry name" value="GDA1_CD39"/>
    <property type="match status" value="1"/>
</dbReference>
<keyword evidence="5" id="KW-1185">Reference proteome</keyword>
<sequence length="110" mass="12248">MSLEIHLLAILFQECSFCKHTVIALCCIVVLTNRAKNQSASKQYPSETVGMLDMGGASMQIAYEVPAEVVVSDDLIMNFTVGQRNTTSRRTYRVYVMTFLSYGTHATSSR</sequence>
<dbReference type="EMBL" id="UYRU01064666">
    <property type="protein sequence ID" value="VDN16105.1"/>
    <property type="molecule type" value="Genomic_DNA"/>
</dbReference>
<dbReference type="AlphaFoldDB" id="A0A3P7LGR7"/>
<keyword evidence="2" id="KW-0378">Hydrolase</keyword>
<dbReference type="GO" id="GO:0016020">
    <property type="term" value="C:membrane"/>
    <property type="evidence" value="ECO:0007669"/>
    <property type="project" value="TreeGrafter"/>
</dbReference>
<gene>
    <name evidence="4" type="ORF">DILT_LOCUS11936</name>
</gene>
<name>A0A3P7LGR7_DIBLA</name>
<organism evidence="4 5">
    <name type="scientific">Dibothriocephalus latus</name>
    <name type="common">Fish tapeworm</name>
    <name type="synonym">Diphyllobothrium latum</name>
    <dbReference type="NCBI Taxonomy" id="60516"/>
    <lineage>
        <taxon>Eukaryota</taxon>
        <taxon>Metazoa</taxon>
        <taxon>Spiralia</taxon>
        <taxon>Lophotrochozoa</taxon>
        <taxon>Platyhelminthes</taxon>
        <taxon>Cestoda</taxon>
        <taxon>Eucestoda</taxon>
        <taxon>Diphyllobothriidea</taxon>
        <taxon>Diphyllobothriidae</taxon>
        <taxon>Dibothriocephalus</taxon>
    </lineage>
</organism>
<dbReference type="GO" id="GO:0005524">
    <property type="term" value="F:ATP binding"/>
    <property type="evidence" value="ECO:0007669"/>
    <property type="project" value="UniProtKB-KW"/>
</dbReference>
<proteinExistence type="inferred from homology"/>
<comment type="similarity">
    <text evidence="1">Belongs to the GDA1/CD39 NTPase family.</text>
</comment>
<evidence type="ECO:0000313" key="4">
    <source>
        <dbReference type="EMBL" id="VDN16105.1"/>
    </source>
</evidence>
<dbReference type="GO" id="GO:0017110">
    <property type="term" value="F:nucleoside diphosphate phosphatase activity"/>
    <property type="evidence" value="ECO:0007669"/>
    <property type="project" value="TreeGrafter"/>
</dbReference>
<feature type="binding site" evidence="3">
    <location>
        <begin position="56"/>
        <end position="60"/>
    </location>
    <ligand>
        <name>ATP</name>
        <dbReference type="ChEBI" id="CHEBI:30616"/>
    </ligand>
</feature>
<dbReference type="PANTHER" id="PTHR11782:SF83">
    <property type="entry name" value="GUANOSINE-DIPHOSPHATASE"/>
    <property type="match status" value="1"/>
</dbReference>
<dbReference type="Proteomes" id="UP000281553">
    <property type="component" value="Unassembled WGS sequence"/>
</dbReference>
<accession>A0A3P7LGR7</accession>